<dbReference type="AlphaFoldDB" id="A0AA85K9L3"/>
<feature type="compositionally biased region" description="Acidic residues" evidence="6">
    <location>
        <begin position="383"/>
        <end position="401"/>
    </location>
</feature>
<feature type="compositionally biased region" description="Acidic residues" evidence="6">
    <location>
        <begin position="492"/>
        <end position="502"/>
    </location>
</feature>
<evidence type="ECO:0000256" key="5">
    <source>
        <dbReference type="ARBA" id="ARBA00023273"/>
    </source>
</evidence>
<feature type="compositionally biased region" description="Acidic residues" evidence="6">
    <location>
        <begin position="519"/>
        <end position="545"/>
    </location>
</feature>
<evidence type="ECO:0000256" key="4">
    <source>
        <dbReference type="ARBA" id="ARBA00023212"/>
    </source>
</evidence>
<evidence type="ECO:0000256" key="1">
    <source>
        <dbReference type="ARBA" id="ARBA00004430"/>
    </source>
</evidence>
<evidence type="ECO:0000256" key="2">
    <source>
        <dbReference type="ARBA" id="ARBA00022490"/>
    </source>
</evidence>
<evidence type="ECO:0000313" key="7">
    <source>
        <dbReference type="Proteomes" id="UP000050795"/>
    </source>
</evidence>
<feature type="compositionally biased region" description="Low complexity" evidence="6">
    <location>
        <begin position="505"/>
        <end position="515"/>
    </location>
</feature>
<proteinExistence type="predicted"/>
<keyword evidence="5" id="KW-0966">Cell projection</keyword>
<dbReference type="Proteomes" id="UP000050795">
    <property type="component" value="Unassembled WGS sequence"/>
</dbReference>
<evidence type="ECO:0000256" key="3">
    <source>
        <dbReference type="ARBA" id="ARBA00023069"/>
    </source>
</evidence>
<keyword evidence="7" id="KW-1185">Reference proteome</keyword>
<evidence type="ECO:0008006" key="9">
    <source>
        <dbReference type="Google" id="ProtNLM"/>
    </source>
</evidence>
<reference evidence="7" key="1">
    <citation type="submission" date="2022-06" db="EMBL/GenBank/DDBJ databases">
        <authorList>
            <person name="Berger JAMES D."/>
            <person name="Berger JAMES D."/>
        </authorList>
    </citation>
    <scope>NUCLEOTIDE SEQUENCE [LARGE SCALE GENOMIC DNA]</scope>
</reference>
<name>A0AA85K9L3_TRIRE</name>
<dbReference type="PANTHER" id="PTHR13159">
    <property type="entry name" value="RADIAL SPOKEHEAD-RELATED"/>
    <property type="match status" value="1"/>
</dbReference>
<organism evidence="7 8">
    <name type="scientific">Trichobilharzia regenti</name>
    <name type="common">Nasal bird schistosome</name>
    <dbReference type="NCBI Taxonomy" id="157069"/>
    <lineage>
        <taxon>Eukaryota</taxon>
        <taxon>Metazoa</taxon>
        <taxon>Spiralia</taxon>
        <taxon>Lophotrochozoa</taxon>
        <taxon>Platyhelminthes</taxon>
        <taxon>Trematoda</taxon>
        <taxon>Digenea</taxon>
        <taxon>Strigeidida</taxon>
        <taxon>Schistosomatoidea</taxon>
        <taxon>Schistosomatidae</taxon>
        <taxon>Trichobilharzia</taxon>
    </lineage>
</organism>
<dbReference type="InterPro" id="IPR006802">
    <property type="entry name" value="Radial_spoke"/>
</dbReference>
<dbReference type="GO" id="GO:0035082">
    <property type="term" value="P:axoneme assembly"/>
    <property type="evidence" value="ECO:0007669"/>
    <property type="project" value="TreeGrafter"/>
</dbReference>
<dbReference type="WBParaSite" id="TREG1_68540.1">
    <property type="protein sequence ID" value="TREG1_68540.1"/>
    <property type="gene ID" value="TREG1_68540"/>
</dbReference>
<dbReference type="GO" id="GO:0001534">
    <property type="term" value="C:radial spoke"/>
    <property type="evidence" value="ECO:0007669"/>
    <property type="project" value="InterPro"/>
</dbReference>
<dbReference type="PANTHER" id="PTHR13159:SF0">
    <property type="entry name" value="RADIAL SPOKE HEAD 6 HOMOLOG A"/>
    <property type="match status" value="1"/>
</dbReference>
<reference evidence="8" key="2">
    <citation type="submission" date="2023-11" db="UniProtKB">
        <authorList>
            <consortium name="WormBaseParasite"/>
        </authorList>
    </citation>
    <scope>IDENTIFICATION</scope>
</reference>
<dbReference type="GO" id="GO:0060294">
    <property type="term" value="P:cilium movement involved in cell motility"/>
    <property type="evidence" value="ECO:0007669"/>
    <property type="project" value="InterPro"/>
</dbReference>
<feature type="region of interest" description="Disordered" evidence="6">
    <location>
        <begin position="490"/>
        <end position="545"/>
    </location>
</feature>
<protein>
    <recommendedName>
        <fullName evidence="9">Radial spokehead-like protein</fullName>
    </recommendedName>
</protein>
<evidence type="ECO:0000256" key="6">
    <source>
        <dbReference type="SAM" id="MobiDB-lite"/>
    </source>
</evidence>
<keyword evidence="2" id="KW-0963">Cytoplasm</keyword>
<accession>A0AA85K9L3</accession>
<comment type="subcellular location">
    <subcellularLocation>
        <location evidence="1">Cytoplasm</location>
        <location evidence="1">Cytoskeleton</location>
        <location evidence="1">Cilium axoneme</location>
    </subcellularLocation>
</comment>
<feature type="region of interest" description="Disordered" evidence="6">
    <location>
        <begin position="381"/>
        <end position="420"/>
    </location>
</feature>
<evidence type="ECO:0000313" key="8">
    <source>
        <dbReference type="WBParaSite" id="TREG1_68540.1"/>
    </source>
</evidence>
<sequence length="545" mass="62086">MSTTTTEEQFSNESDFVLKPNKYAFLNAKCLLQRCTDNDYNIYDHLVSILRTVLRGGSDDSLTELENLSRKLKKYKCSASTRLMRNVKEKSAELDLAILRRPYFSYNPKESLKLQNFPDLPKLFFALEQAGIGFPQEEVINLSLSVRNFLKSVPSNSVRFWGKYLGTCKCYYILEVEELQPAVKPPDSFKVQTDLMESERTARSDVALGERLAVLDLDPLPKSEWKSLPSIPPEESGKGTNRKAYYVCNILGEKWVRLPDVTPEQIVTSRMIKYFCTGNLEAEINSYPTFPGTEKSFLRAQIARISGSTIISPINYYQFNEDEEEEMEEDASRENFVENSEYEPMTIYDLTDPSLSNWVHHTAYILPQGRTVWWNTATKSNDDLDDELSEEEEEEPDEPEPETGPPLLTPLSEDAEIGSIPPWSTRITSQLIPHYAFAVLSSNVWPGAYAIAQGRFFENIYIGWGLKYTGTNFNPYTIPKLFDEFPSGLEITEVDDPTPEEEAAWRAAQAEAAQRQAEEGQEEEEEEEEEEDDGSGGEKDDDDDE</sequence>
<keyword evidence="3" id="KW-0969">Cilium</keyword>
<keyword evidence="4" id="KW-0206">Cytoskeleton</keyword>
<dbReference type="Pfam" id="PF04712">
    <property type="entry name" value="Radial_spoke"/>
    <property type="match status" value="1"/>
</dbReference>